<keyword evidence="10 12" id="KW-0139">CF(1)</keyword>
<evidence type="ECO:0000313" key="15">
    <source>
        <dbReference type="EMBL" id="SBT26764.1"/>
    </source>
</evidence>
<dbReference type="GO" id="GO:0016787">
    <property type="term" value="F:hydrolase activity"/>
    <property type="evidence" value="ECO:0007669"/>
    <property type="project" value="UniProtKB-KW"/>
</dbReference>
<dbReference type="HAMAP" id="MF_00530">
    <property type="entry name" value="ATP_synth_epsil_bac"/>
    <property type="match status" value="1"/>
</dbReference>
<organism evidence="15 17">
    <name type="scientific">Orrella dioscoreae</name>
    <dbReference type="NCBI Taxonomy" id="1851544"/>
    <lineage>
        <taxon>Bacteria</taxon>
        <taxon>Pseudomonadati</taxon>
        <taxon>Pseudomonadota</taxon>
        <taxon>Betaproteobacteria</taxon>
        <taxon>Burkholderiales</taxon>
        <taxon>Alcaligenaceae</taxon>
        <taxon>Orrella</taxon>
    </lineage>
</organism>
<comment type="function">
    <text evidence="1 12">Produces ATP from ADP in the presence of a proton gradient across the membrane.</text>
</comment>
<dbReference type="GO" id="GO:0005886">
    <property type="term" value="C:plasma membrane"/>
    <property type="evidence" value="ECO:0007669"/>
    <property type="project" value="UniProtKB-SubCell"/>
</dbReference>
<dbReference type="InterPro" id="IPR001469">
    <property type="entry name" value="ATP_synth_F1_dsu/esu"/>
</dbReference>
<dbReference type="KEGG" id="odi:ODI_R4111"/>
<dbReference type="EMBL" id="LT907988">
    <property type="protein sequence ID" value="SOE52359.1"/>
    <property type="molecule type" value="Genomic_DNA"/>
</dbReference>
<evidence type="ECO:0000256" key="12">
    <source>
        <dbReference type="HAMAP-Rule" id="MF_00530"/>
    </source>
</evidence>
<dbReference type="PANTHER" id="PTHR13822:SF10">
    <property type="entry name" value="ATP SYNTHASE EPSILON CHAIN, CHLOROPLASTIC"/>
    <property type="match status" value="1"/>
</dbReference>
<evidence type="ECO:0000256" key="2">
    <source>
        <dbReference type="ARBA" id="ARBA00004202"/>
    </source>
</evidence>
<dbReference type="RefSeq" id="WP_067757147.1">
    <property type="nucleotide sequence ID" value="NZ_LT907988.1"/>
</dbReference>
<dbReference type="SUPFAM" id="SSF51344">
    <property type="entry name" value="Epsilon subunit of F1F0-ATP synthase N-terminal domain"/>
    <property type="match status" value="1"/>
</dbReference>
<evidence type="ECO:0000256" key="5">
    <source>
        <dbReference type="ARBA" id="ARBA00022448"/>
    </source>
</evidence>
<evidence type="ECO:0000256" key="9">
    <source>
        <dbReference type="ARBA" id="ARBA00023136"/>
    </source>
</evidence>
<feature type="domain" description="ATP synthase F1 complex delta/epsilon subunit N-terminal" evidence="14">
    <location>
        <begin position="4"/>
        <end position="84"/>
    </location>
</feature>
<evidence type="ECO:0000259" key="14">
    <source>
        <dbReference type="Pfam" id="PF02823"/>
    </source>
</evidence>
<keyword evidence="8 12" id="KW-0406">Ion transport</keyword>
<proteinExistence type="inferred from homology"/>
<dbReference type="InterPro" id="IPR020546">
    <property type="entry name" value="ATP_synth_F1_dsu/esu_N"/>
</dbReference>
<gene>
    <name evidence="12" type="primary">atpC</name>
    <name evidence="15" type="ORF">ODI_00889</name>
    <name evidence="16" type="ORF">ODI_R4111</name>
</gene>
<reference evidence="15 17" key="1">
    <citation type="submission" date="2016-06" db="EMBL/GenBank/DDBJ databases">
        <authorList>
            <person name="Kjaerup R.B."/>
            <person name="Dalgaard T.S."/>
            <person name="Juul-Madsen H.R."/>
        </authorList>
    </citation>
    <scope>NUCLEOTIDE SEQUENCE [LARGE SCALE GENOMIC DNA]</scope>
    <source>
        <strain evidence="15">Orrdi1</strain>
    </source>
</reference>
<keyword evidence="9 12" id="KW-0472">Membrane</keyword>
<evidence type="ECO:0000256" key="3">
    <source>
        <dbReference type="ARBA" id="ARBA00005712"/>
    </source>
</evidence>
<evidence type="ECO:0000256" key="1">
    <source>
        <dbReference type="ARBA" id="ARBA00003543"/>
    </source>
</evidence>
<dbReference type="InterPro" id="IPR036794">
    <property type="entry name" value="ATP_F1_dsu/esu_C_sf"/>
</dbReference>
<dbReference type="SUPFAM" id="SSF46604">
    <property type="entry name" value="Epsilon subunit of F1F0-ATP synthase C-terminal domain"/>
    <property type="match status" value="1"/>
</dbReference>
<reference evidence="16 17" key="2">
    <citation type="submission" date="2017-08" db="EMBL/GenBank/DDBJ databases">
        <authorList>
            <person name="de Groot N.N."/>
        </authorList>
    </citation>
    <scope>NUCLEOTIDE SEQUENCE [LARGE SCALE GENOMIC DNA]</scope>
    <source>
        <strain evidence="16">Orrdi1</strain>
    </source>
</reference>
<comment type="subcellular location">
    <subcellularLocation>
        <location evidence="2 12">Cell membrane</location>
        <topology evidence="2 12">Peripheral membrane protein</topology>
    </subcellularLocation>
</comment>
<comment type="similarity">
    <text evidence="3 12 13">Belongs to the ATPase epsilon chain family.</text>
</comment>
<dbReference type="InterPro" id="IPR036771">
    <property type="entry name" value="ATPsynth_dsu/esu_N"/>
</dbReference>
<dbReference type="CDD" id="cd12152">
    <property type="entry name" value="F1-ATPase_delta"/>
    <property type="match status" value="1"/>
</dbReference>
<evidence type="ECO:0000256" key="13">
    <source>
        <dbReference type="RuleBase" id="RU003656"/>
    </source>
</evidence>
<evidence type="ECO:0000313" key="17">
    <source>
        <dbReference type="Proteomes" id="UP000078558"/>
    </source>
</evidence>
<evidence type="ECO:0000256" key="11">
    <source>
        <dbReference type="ARBA" id="ARBA00023310"/>
    </source>
</evidence>
<keyword evidence="6 12" id="KW-1003">Cell membrane</keyword>
<dbReference type="OrthoDB" id="9791445at2"/>
<evidence type="ECO:0000256" key="10">
    <source>
        <dbReference type="ARBA" id="ARBA00023196"/>
    </source>
</evidence>
<evidence type="ECO:0000256" key="4">
    <source>
        <dbReference type="ARBA" id="ARBA00011648"/>
    </source>
</evidence>
<dbReference type="STRING" id="1851544.ODI_00889"/>
<dbReference type="PANTHER" id="PTHR13822">
    <property type="entry name" value="ATP SYNTHASE DELTA/EPSILON CHAIN"/>
    <property type="match status" value="1"/>
</dbReference>
<keyword evidence="5 12" id="KW-0813">Transport</keyword>
<dbReference type="GO" id="GO:0046933">
    <property type="term" value="F:proton-transporting ATP synthase activity, rotational mechanism"/>
    <property type="evidence" value="ECO:0007669"/>
    <property type="project" value="UniProtKB-UniRule"/>
</dbReference>
<dbReference type="GO" id="GO:0005524">
    <property type="term" value="F:ATP binding"/>
    <property type="evidence" value="ECO:0007669"/>
    <property type="project" value="UniProtKB-UniRule"/>
</dbReference>
<dbReference type="FunFam" id="2.60.15.10:FF:000001">
    <property type="entry name" value="ATP synthase epsilon chain"/>
    <property type="match status" value="1"/>
</dbReference>
<comment type="subunit">
    <text evidence="4 12 13">F-type ATPases have 2 components, CF(1) - the catalytic core - and CF(0) - the membrane proton channel. CF(1) has five subunits: alpha(3), beta(3), gamma(1), delta(1), epsilon(1). CF(0) has three main subunits: a, b and c.</text>
</comment>
<dbReference type="NCBIfam" id="NF001847">
    <property type="entry name" value="PRK00571.1-4"/>
    <property type="match status" value="1"/>
</dbReference>
<dbReference type="Pfam" id="PF02823">
    <property type="entry name" value="ATP-synt_DE_N"/>
    <property type="match status" value="1"/>
</dbReference>
<name>A0A1C3K5M8_9BURK</name>
<dbReference type="NCBIfam" id="TIGR01216">
    <property type="entry name" value="ATP_synt_epsi"/>
    <property type="match status" value="1"/>
</dbReference>
<protein>
    <recommendedName>
        <fullName evidence="12">ATP synthase epsilon chain</fullName>
    </recommendedName>
    <alternativeName>
        <fullName evidence="12">ATP synthase F1 sector epsilon subunit</fullName>
    </alternativeName>
    <alternativeName>
        <fullName evidence="12">F-ATPase epsilon subunit</fullName>
    </alternativeName>
</protein>
<keyword evidence="7 12" id="KW-0375">Hydrogen ion transport</keyword>
<keyword evidence="15" id="KW-0378">Hydrolase</keyword>
<dbReference type="AlphaFoldDB" id="A0A1C3K5M8"/>
<evidence type="ECO:0000313" key="16">
    <source>
        <dbReference type="EMBL" id="SOE52359.1"/>
    </source>
</evidence>
<dbReference type="GO" id="GO:0045259">
    <property type="term" value="C:proton-transporting ATP synthase complex"/>
    <property type="evidence" value="ECO:0007669"/>
    <property type="project" value="UniProtKB-KW"/>
</dbReference>
<sequence length="143" mass="14722">MATLHVDVVSAEESIFAGEATFVALPGEAGELGILPGHTPLISRIRPGTVKIVRADNGQEESVFVAGGILEVQPGSVTVLSDTAIRAADLDEAKAVAARERAQEALSKATDKATIAAVEAELAMLAAQTLAARKASESGRSHH</sequence>
<evidence type="ECO:0000256" key="6">
    <source>
        <dbReference type="ARBA" id="ARBA00022475"/>
    </source>
</evidence>
<evidence type="ECO:0000256" key="7">
    <source>
        <dbReference type="ARBA" id="ARBA00022781"/>
    </source>
</evidence>
<keyword evidence="11 12" id="KW-0066">ATP synthesis</keyword>
<dbReference type="Proteomes" id="UP000078558">
    <property type="component" value="Chromosome I"/>
</dbReference>
<dbReference type="EMBL" id="FLRC01000044">
    <property type="protein sequence ID" value="SBT26764.1"/>
    <property type="molecule type" value="Genomic_DNA"/>
</dbReference>
<evidence type="ECO:0000256" key="8">
    <source>
        <dbReference type="ARBA" id="ARBA00023065"/>
    </source>
</evidence>
<accession>A0A1C3K5M8</accession>
<dbReference type="Gene3D" id="2.60.15.10">
    <property type="entry name" value="F0F1 ATP synthase delta/epsilon subunit, N-terminal"/>
    <property type="match status" value="1"/>
</dbReference>
<keyword evidence="17" id="KW-1185">Reference proteome</keyword>